<evidence type="ECO:0000313" key="2">
    <source>
        <dbReference type="Proteomes" id="UP000218272"/>
    </source>
</evidence>
<gene>
    <name evidence="1" type="ORF">SCLO_1010610</name>
</gene>
<dbReference type="AlphaFoldDB" id="A0A1E1F0W9"/>
<accession>A0A1E1F0W9</accession>
<dbReference type="OrthoDB" id="8478953at2"/>
<reference evidence="1 2" key="1">
    <citation type="submission" date="2016-10" db="EMBL/GenBank/DDBJ databases">
        <title>Complete Genome Sequence of the Nonylphenol-Degrading Bacterium Sphingobium cloacae JCM 10874T.</title>
        <authorList>
            <person name="Ootsuka M."/>
            <person name="Nishizawa T."/>
            <person name="Ohta H."/>
        </authorList>
    </citation>
    <scope>NUCLEOTIDE SEQUENCE [LARGE SCALE GENOMIC DNA]</scope>
    <source>
        <strain evidence="1 2">JCM 10874</strain>
    </source>
</reference>
<organism evidence="1 2">
    <name type="scientific">Sphingobium cloacae</name>
    <dbReference type="NCBI Taxonomy" id="120107"/>
    <lineage>
        <taxon>Bacteria</taxon>
        <taxon>Pseudomonadati</taxon>
        <taxon>Pseudomonadota</taxon>
        <taxon>Alphaproteobacteria</taxon>
        <taxon>Sphingomonadales</taxon>
        <taxon>Sphingomonadaceae</taxon>
        <taxon>Sphingobium</taxon>
    </lineage>
</organism>
<sequence>MAKKQRANQVTASFHYLVKRKRGEPDSEETGFTANEFSKLAARLRDTYPIDFKDESAIHLIKQGDIIPLLKATDISPTRIFGRFEGAYYGQEYRNTKVGTIDADSLNLRTFHYVVDHRPMVE</sequence>
<evidence type="ECO:0000313" key="1">
    <source>
        <dbReference type="EMBL" id="BAV64101.1"/>
    </source>
</evidence>
<proteinExistence type="predicted"/>
<dbReference type="EMBL" id="AP017655">
    <property type="protein sequence ID" value="BAV64101.1"/>
    <property type="molecule type" value="Genomic_DNA"/>
</dbReference>
<keyword evidence="2" id="KW-1185">Reference proteome</keyword>
<dbReference type="Proteomes" id="UP000218272">
    <property type="component" value="Chromosome SCLO_1"/>
</dbReference>
<dbReference type="RefSeq" id="WP_123905452.1">
    <property type="nucleotide sequence ID" value="NZ_AP017655.1"/>
</dbReference>
<dbReference type="KEGG" id="sclo:SCLO_1010610"/>
<name>A0A1E1F0W9_9SPHN</name>
<protein>
    <submittedName>
        <fullName evidence="1">Uncharacterized protein</fullName>
    </submittedName>
</protein>